<keyword evidence="1" id="KW-1185">Reference proteome</keyword>
<dbReference type="KEGG" id="pgri:PgNI_00857"/>
<dbReference type="RefSeq" id="XP_030987084.1">
    <property type="nucleotide sequence ID" value="XM_031120934.1"/>
</dbReference>
<gene>
    <name evidence="2" type="ORF">PgNI_00857</name>
</gene>
<dbReference type="GeneID" id="41955848"/>
<reference evidence="2" key="1">
    <citation type="journal article" date="2019" name="Mol. Biol. Evol.">
        <title>Blast fungal genomes show frequent chromosomal changes, gene gains and losses, and effector gene turnover.</title>
        <authorList>
            <person name="Gomez Luciano L.B."/>
            <person name="Jason Tsai I."/>
            <person name="Chuma I."/>
            <person name="Tosa Y."/>
            <person name="Chen Y.H."/>
            <person name="Li J.Y."/>
            <person name="Li M.Y."/>
            <person name="Jade Lu M.Y."/>
            <person name="Nakayashiki H."/>
            <person name="Li W.H."/>
        </authorList>
    </citation>
    <scope>NUCLEOTIDE SEQUENCE</scope>
    <source>
        <strain evidence="2">NI907</strain>
    </source>
</reference>
<organism evidence="1 2">
    <name type="scientific">Pyricularia grisea</name>
    <name type="common">Crabgrass-specific blast fungus</name>
    <name type="synonym">Magnaporthe grisea</name>
    <dbReference type="NCBI Taxonomy" id="148305"/>
    <lineage>
        <taxon>Eukaryota</taxon>
        <taxon>Fungi</taxon>
        <taxon>Dikarya</taxon>
        <taxon>Ascomycota</taxon>
        <taxon>Pezizomycotina</taxon>
        <taxon>Sordariomycetes</taxon>
        <taxon>Sordariomycetidae</taxon>
        <taxon>Magnaporthales</taxon>
        <taxon>Pyriculariaceae</taxon>
        <taxon>Pyricularia</taxon>
    </lineage>
</organism>
<evidence type="ECO:0000313" key="2">
    <source>
        <dbReference type="RefSeq" id="XP_030987084.1"/>
    </source>
</evidence>
<dbReference type="Proteomes" id="UP000515153">
    <property type="component" value="Unplaced"/>
</dbReference>
<dbReference type="AlphaFoldDB" id="A0A6P8BJA9"/>
<proteinExistence type="predicted"/>
<reference evidence="2" key="2">
    <citation type="submission" date="2019-10" db="EMBL/GenBank/DDBJ databases">
        <authorList>
            <consortium name="NCBI Genome Project"/>
        </authorList>
    </citation>
    <scope>NUCLEOTIDE SEQUENCE</scope>
    <source>
        <strain evidence="2">NI907</strain>
    </source>
</reference>
<evidence type="ECO:0000313" key="1">
    <source>
        <dbReference type="Proteomes" id="UP000515153"/>
    </source>
</evidence>
<accession>A0A6P8BJA9</accession>
<sequence>MAPPFPTGPEPDKFCKTQCGKIYCYHFDFRLCCTKQAYMHAQHYVMDAQPWTKGN</sequence>
<protein>
    <submittedName>
        <fullName evidence="2">Uncharacterized protein</fullName>
    </submittedName>
</protein>
<name>A0A6P8BJA9_PYRGI</name>
<reference evidence="2" key="3">
    <citation type="submission" date="2025-08" db="UniProtKB">
        <authorList>
            <consortium name="RefSeq"/>
        </authorList>
    </citation>
    <scope>IDENTIFICATION</scope>
    <source>
        <strain evidence="2">NI907</strain>
    </source>
</reference>